<proteinExistence type="predicted"/>
<feature type="signal peptide" evidence="2">
    <location>
        <begin position="1"/>
        <end position="21"/>
    </location>
</feature>
<gene>
    <name evidence="4" type="ORF">CCM_07619</name>
</gene>
<dbReference type="OMA" id="SNAFREC"/>
<dbReference type="SUPFAM" id="SSF110083">
    <property type="entry name" value="Peptidylarginine deiminase Pad4, middle domain"/>
    <property type="match status" value="1"/>
</dbReference>
<dbReference type="SUPFAM" id="SSF55909">
    <property type="entry name" value="Pentein"/>
    <property type="match status" value="1"/>
</dbReference>
<dbReference type="InterPro" id="IPR013530">
    <property type="entry name" value="PAD_C"/>
</dbReference>
<accession>G3JQB7</accession>
<evidence type="ECO:0000313" key="5">
    <source>
        <dbReference type="Proteomes" id="UP000001610"/>
    </source>
</evidence>
<reference evidence="4 5" key="1">
    <citation type="journal article" date="2011" name="Genome Biol.">
        <title>Genome sequence of the insect pathogenic fungus Cordyceps militaris, a valued traditional Chinese medicine.</title>
        <authorList>
            <person name="Zheng P."/>
            <person name="Xia Y."/>
            <person name="Xiao G."/>
            <person name="Xiong C."/>
            <person name="Hu X."/>
            <person name="Zhang S."/>
            <person name="Zheng H."/>
            <person name="Huang Y."/>
            <person name="Zhou Y."/>
            <person name="Wang S."/>
            <person name="Zhao G.P."/>
            <person name="Liu X."/>
            <person name="St Leger R.J."/>
            <person name="Wang C."/>
        </authorList>
    </citation>
    <scope>NUCLEOTIDE SEQUENCE [LARGE SCALE GENOMIC DNA]</scope>
    <source>
        <strain evidence="4 5">CM01</strain>
    </source>
</reference>
<dbReference type="InterPro" id="IPR004303">
    <property type="entry name" value="PAD"/>
</dbReference>
<dbReference type="Gene3D" id="3.75.10.10">
    <property type="entry name" value="L-arginine/glycine Amidinotransferase, Chain A"/>
    <property type="match status" value="1"/>
</dbReference>
<dbReference type="Pfam" id="PF03068">
    <property type="entry name" value="PAD"/>
    <property type="match status" value="1"/>
</dbReference>
<organism evidence="4 5">
    <name type="scientific">Cordyceps militaris (strain CM01)</name>
    <name type="common">Caterpillar fungus</name>
    <dbReference type="NCBI Taxonomy" id="983644"/>
    <lineage>
        <taxon>Eukaryota</taxon>
        <taxon>Fungi</taxon>
        <taxon>Dikarya</taxon>
        <taxon>Ascomycota</taxon>
        <taxon>Pezizomycotina</taxon>
        <taxon>Sordariomycetes</taxon>
        <taxon>Hypocreomycetidae</taxon>
        <taxon>Hypocreales</taxon>
        <taxon>Cordycipitaceae</taxon>
        <taxon>Cordyceps</taxon>
    </lineage>
</organism>
<evidence type="ECO:0000256" key="2">
    <source>
        <dbReference type="SAM" id="SignalP"/>
    </source>
</evidence>
<dbReference type="AlphaFoldDB" id="G3JQB7"/>
<dbReference type="KEGG" id="cmt:CCM_07619"/>
<dbReference type="Proteomes" id="UP000001610">
    <property type="component" value="Unassembled WGS sequence"/>
</dbReference>
<dbReference type="EMBL" id="JH126404">
    <property type="protein sequence ID" value="EGX89368.1"/>
    <property type="molecule type" value="Genomic_DNA"/>
</dbReference>
<dbReference type="RefSeq" id="XP_006672823.1">
    <property type="nucleotide sequence ID" value="XM_006672760.1"/>
</dbReference>
<evidence type="ECO:0000313" key="4">
    <source>
        <dbReference type="EMBL" id="EGX89368.1"/>
    </source>
</evidence>
<dbReference type="GeneID" id="18169630"/>
<sequence length="608" mass="66415">MREALRATSLLLLGLAGAARALQPIILADTNRDGQIDLIGDSDTVGRETWSEERGALFLANIGDSGRRCSSLIHANVSSDSRESKNDLDQCHDASGTEQRNPKYLAPLATLPLISVSDSASGSVTVLGDAASKNVRIFQKVGCDWRFVSSNHTFSADELRSGLSLGIDARDVRRPGVWDGRAQVQFSVRDGADKAQDVVALRVAPILTHHHLQSATEIVVGAPRQPGPQQTFVKEMGDISRSSGIQKPLRIITGTDVWVQDHFEFGYMSIPGPSGPKTLRVVIRAAKPDQAGEVAFSEFRSDTVGAVQFLPQEEGEDVGKDATGNLEAVPPYEHQGNSYPVGRTIMGSRYGSRPLIAEFLDAQEAQPMVNVDTSWLYIGHVDEFMQFLPAPSERGWVMAVHDPVQALEILQKAQSEGHGGVKAVSRPVMPDDKLGTHGNGPLPNLTINALLDLPDFARVQQYVGRQIAKNVESVKREIGLADSEILYIPGLFYNETMEGKRTYQPIKVFPDVDKEDESLTAYETSFQVFAIYPSTVNGVLFSPTHYVAPNPWGPVIDGKDILKEATLAGYAASNLTVTFMDDWYSFHLGLGEIHCGSNAFRECTAKWW</sequence>
<name>G3JQB7_CORMM</name>
<feature type="region of interest" description="Disordered" evidence="1">
    <location>
        <begin position="80"/>
        <end position="99"/>
    </location>
</feature>
<dbReference type="InterPro" id="IPR036556">
    <property type="entry name" value="PAD_central_sf"/>
</dbReference>
<dbReference type="GO" id="GO:0005509">
    <property type="term" value="F:calcium ion binding"/>
    <property type="evidence" value="ECO:0007669"/>
    <property type="project" value="InterPro"/>
</dbReference>
<keyword evidence="5" id="KW-1185">Reference proteome</keyword>
<evidence type="ECO:0000259" key="3">
    <source>
        <dbReference type="Pfam" id="PF03068"/>
    </source>
</evidence>
<dbReference type="PANTHER" id="PTHR10837:SF8">
    <property type="entry name" value="PROTEIN-ARGININE DEIMINASE"/>
    <property type="match status" value="1"/>
</dbReference>
<keyword evidence="2" id="KW-0732">Signal</keyword>
<feature type="domain" description="Protein-arginine deiminase C-terminal" evidence="3">
    <location>
        <begin position="195"/>
        <end position="608"/>
    </location>
</feature>
<dbReference type="HOGENOM" id="CLU_015851_0_0_1"/>
<dbReference type="GO" id="GO:0004668">
    <property type="term" value="F:protein-arginine deiminase activity"/>
    <property type="evidence" value="ECO:0007669"/>
    <property type="project" value="InterPro"/>
</dbReference>
<dbReference type="OrthoDB" id="5102063at2759"/>
<protein>
    <recommendedName>
        <fullName evidence="3">Protein-arginine deiminase C-terminal domain-containing protein</fullName>
    </recommendedName>
</protein>
<dbReference type="VEuPathDB" id="FungiDB:CCM_07619"/>
<dbReference type="InParanoid" id="G3JQB7"/>
<dbReference type="PANTHER" id="PTHR10837">
    <property type="entry name" value="PEPTIDYLARGININE DEIMINASE"/>
    <property type="match status" value="1"/>
</dbReference>
<dbReference type="eggNOG" id="ENOG502QVJA">
    <property type="taxonomic scope" value="Eukaryota"/>
</dbReference>
<feature type="compositionally biased region" description="Basic and acidic residues" evidence="1">
    <location>
        <begin position="80"/>
        <end position="92"/>
    </location>
</feature>
<feature type="chain" id="PRO_5003446474" description="Protein-arginine deiminase C-terminal domain-containing protein" evidence="2">
    <location>
        <begin position="22"/>
        <end position="608"/>
    </location>
</feature>
<evidence type="ECO:0000256" key="1">
    <source>
        <dbReference type="SAM" id="MobiDB-lite"/>
    </source>
</evidence>
<dbReference type="GO" id="GO:0005737">
    <property type="term" value="C:cytoplasm"/>
    <property type="evidence" value="ECO:0007669"/>
    <property type="project" value="InterPro"/>
</dbReference>